<organism evidence="1 2">
    <name type="scientific">Meloidogyne enterolobii</name>
    <name type="common">Root-knot nematode worm</name>
    <name type="synonym">Meloidogyne mayaguensis</name>
    <dbReference type="NCBI Taxonomy" id="390850"/>
    <lineage>
        <taxon>Eukaryota</taxon>
        <taxon>Metazoa</taxon>
        <taxon>Ecdysozoa</taxon>
        <taxon>Nematoda</taxon>
        <taxon>Chromadorea</taxon>
        <taxon>Rhabditida</taxon>
        <taxon>Tylenchina</taxon>
        <taxon>Tylenchomorpha</taxon>
        <taxon>Tylenchoidea</taxon>
        <taxon>Meloidogynidae</taxon>
        <taxon>Meloidogyninae</taxon>
        <taxon>Meloidogyne</taxon>
    </lineage>
</organism>
<protein>
    <submittedName>
        <fullName evidence="1">Uncharacterized protein</fullName>
    </submittedName>
</protein>
<reference evidence="1" key="1">
    <citation type="submission" date="2023-11" db="EMBL/GenBank/DDBJ databases">
        <authorList>
            <person name="Poullet M."/>
        </authorList>
    </citation>
    <scope>NUCLEOTIDE SEQUENCE</scope>
    <source>
        <strain evidence="1">E1834</strain>
    </source>
</reference>
<dbReference type="Proteomes" id="UP001497535">
    <property type="component" value="Unassembled WGS sequence"/>
</dbReference>
<gene>
    <name evidence="1" type="ORF">MENTE1834_LOCUS29861</name>
</gene>
<dbReference type="EMBL" id="CAVMJV010000047">
    <property type="protein sequence ID" value="CAK5082570.1"/>
    <property type="molecule type" value="Genomic_DNA"/>
</dbReference>
<keyword evidence="2" id="KW-1185">Reference proteome</keyword>
<proteinExistence type="predicted"/>
<name>A0ACB0ZX53_MELEN</name>
<evidence type="ECO:0000313" key="1">
    <source>
        <dbReference type="EMBL" id="CAK5082570.1"/>
    </source>
</evidence>
<sequence>MEHTEKMLDIESRLIYKCKDLKRIALVTSGRYVVKSGQLIQLAEKRNGESKTKLALAARSGGMKVNNKLIN</sequence>
<evidence type="ECO:0000313" key="2">
    <source>
        <dbReference type="Proteomes" id="UP001497535"/>
    </source>
</evidence>
<comment type="caution">
    <text evidence="1">The sequence shown here is derived from an EMBL/GenBank/DDBJ whole genome shotgun (WGS) entry which is preliminary data.</text>
</comment>
<accession>A0ACB0ZX53</accession>